<keyword evidence="6" id="KW-1185">Reference proteome</keyword>
<organism evidence="5 6">
    <name type="scientific">Globisporangium ultimum (strain ATCC 200006 / CBS 805.95 / DAOM BR144)</name>
    <name type="common">Pythium ultimum</name>
    <dbReference type="NCBI Taxonomy" id="431595"/>
    <lineage>
        <taxon>Eukaryota</taxon>
        <taxon>Sar</taxon>
        <taxon>Stramenopiles</taxon>
        <taxon>Oomycota</taxon>
        <taxon>Peronosporomycetes</taxon>
        <taxon>Pythiales</taxon>
        <taxon>Pythiaceae</taxon>
        <taxon>Globisporangium</taxon>
    </lineage>
</organism>
<dbReference type="InterPro" id="IPR049818">
    <property type="entry name" value="Expansin_EXLX1-like"/>
</dbReference>
<evidence type="ECO:0000313" key="6">
    <source>
        <dbReference type="Proteomes" id="UP000019132"/>
    </source>
</evidence>
<feature type="signal peptide" evidence="3">
    <location>
        <begin position="1"/>
        <end position="22"/>
    </location>
</feature>
<reference evidence="6" key="2">
    <citation type="submission" date="2010-04" db="EMBL/GenBank/DDBJ databases">
        <authorList>
            <person name="Buell R."/>
            <person name="Hamilton J."/>
            <person name="Hostetler J."/>
        </authorList>
    </citation>
    <scope>NUCLEOTIDE SEQUENCE [LARGE SCALE GENOMIC DNA]</scope>
    <source>
        <strain evidence="6">DAOM:BR144</strain>
    </source>
</reference>
<protein>
    <recommendedName>
        <fullName evidence="4">Expansin-like EG45 domain-containing protein</fullName>
    </recommendedName>
</protein>
<proteinExistence type="predicted"/>
<reference evidence="6" key="1">
    <citation type="journal article" date="2010" name="Genome Biol.">
        <title>Genome sequence of the necrotrophic plant pathogen Pythium ultimum reveals original pathogenicity mechanisms and effector repertoire.</title>
        <authorList>
            <person name="Levesque C.A."/>
            <person name="Brouwer H."/>
            <person name="Cano L."/>
            <person name="Hamilton J.P."/>
            <person name="Holt C."/>
            <person name="Huitema E."/>
            <person name="Raffaele S."/>
            <person name="Robideau G.P."/>
            <person name="Thines M."/>
            <person name="Win J."/>
            <person name="Zerillo M.M."/>
            <person name="Beakes G.W."/>
            <person name="Boore J.L."/>
            <person name="Busam D."/>
            <person name="Dumas B."/>
            <person name="Ferriera S."/>
            <person name="Fuerstenberg S.I."/>
            <person name="Gachon C.M."/>
            <person name="Gaulin E."/>
            <person name="Govers F."/>
            <person name="Grenville-Briggs L."/>
            <person name="Horner N."/>
            <person name="Hostetler J."/>
            <person name="Jiang R.H."/>
            <person name="Johnson J."/>
            <person name="Krajaejun T."/>
            <person name="Lin H."/>
            <person name="Meijer H.J."/>
            <person name="Moore B."/>
            <person name="Morris P."/>
            <person name="Phuntmart V."/>
            <person name="Puiu D."/>
            <person name="Shetty J."/>
            <person name="Stajich J.E."/>
            <person name="Tripathy S."/>
            <person name="Wawra S."/>
            <person name="van West P."/>
            <person name="Whitty B.R."/>
            <person name="Coutinho P.M."/>
            <person name="Henrissat B."/>
            <person name="Martin F."/>
            <person name="Thomas P.D."/>
            <person name="Tyler B.M."/>
            <person name="De Vries R.P."/>
            <person name="Kamoun S."/>
            <person name="Yandell M."/>
            <person name="Tisserat N."/>
            <person name="Buell C.R."/>
        </authorList>
    </citation>
    <scope>NUCLEOTIDE SEQUENCE</scope>
    <source>
        <strain evidence="6">DAOM:BR144</strain>
    </source>
</reference>
<name>K3W680_GLOUD</name>
<feature type="compositionally biased region" description="Polar residues" evidence="2">
    <location>
        <begin position="334"/>
        <end position="363"/>
    </location>
</feature>
<sequence length="418" mass="43762">MIRSAAVLAILASVALGKSTSAQQTFSGDGTRYGGNALGGTCGFSTAWKSWTPGSMELTAALNLPQWNASLNCGRCVSAQHGSNAPVVVQIVDQCPECKHGDLDFAPEAYTAVTQKSPGREPISWSFVDCPSIFVSGNLEFVMKKGSNNFWAAFQPQNFKRGIGQVEINVPSTGKGWQALVRQESTLVGFYFLFDGGIDGSFQLRATATDGSEMIESPTIQSIDTSMSCDKQFMSSDTADNDASQPAPQYAFEDISNAGSDEASNAAIPTQITSAPAVATDAPTSPAPASVEPTLPVPQNTTPSTQVADNDTPSSNWSNAHDTAMALLEGTASPVPSSTTAAEVDSPGSTYSLQLTSAVSQSSGDGDDTTDDDADADAKTDEEFIETATLVDDESDQELTDTATPVPVPTSRRKICKS</sequence>
<feature type="domain" description="Expansin-like EG45" evidence="4">
    <location>
        <begin position="39"/>
        <end position="130"/>
    </location>
</feature>
<dbReference type="EMBL" id="GL376636">
    <property type="status" value="NOT_ANNOTATED_CDS"/>
    <property type="molecule type" value="Genomic_DNA"/>
</dbReference>
<dbReference type="InterPro" id="IPR036749">
    <property type="entry name" value="Expansin_CBD_sf"/>
</dbReference>
<dbReference type="Gene3D" id="2.60.40.760">
    <property type="entry name" value="Expansin, cellulose-binding-like domain"/>
    <property type="match status" value="1"/>
</dbReference>
<dbReference type="PANTHER" id="PTHR31836:SF21">
    <property type="entry name" value="EXPANSIN-LIKE PROTEIN 7"/>
    <property type="match status" value="1"/>
</dbReference>
<evidence type="ECO:0000313" key="5">
    <source>
        <dbReference type="EnsemblProtists" id="PYU1_T000471"/>
    </source>
</evidence>
<dbReference type="AlphaFoldDB" id="K3W680"/>
<dbReference type="EnsemblProtists" id="PYU1_T000471">
    <property type="protein sequence ID" value="PYU1_T000471"/>
    <property type="gene ID" value="PYU1_G000471"/>
</dbReference>
<evidence type="ECO:0000256" key="3">
    <source>
        <dbReference type="SAM" id="SignalP"/>
    </source>
</evidence>
<dbReference type="STRING" id="431595.K3W680"/>
<feature type="chain" id="PRO_5003867318" description="Expansin-like EG45 domain-containing protein" evidence="3">
    <location>
        <begin position="23"/>
        <end position="418"/>
    </location>
</feature>
<feature type="compositionally biased region" description="Low complexity" evidence="2">
    <location>
        <begin position="277"/>
        <end position="291"/>
    </location>
</feature>
<dbReference type="Gene3D" id="2.40.40.10">
    <property type="entry name" value="RlpA-like domain"/>
    <property type="match status" value="1"/>
</dbReference>
<dbReference type="NCBIfam" id="NF041144">
    <property type="entry name" value="expansin_EXLX1"/>
    <property type="match status" value="1"/>
</dbReference>
<dbReference type="VEuPathDB" id="FungiDB:PYU1_G000471"/>
<dbReference type="PANTHER" id="PTHR31836">
    <property type="match status" value="1"/>
</dbReference>
<dbReference type="SUPFAM" id="SSF50685">
    <property type="entry name" value="Barwin-like endoglucanases"/>
    <property type="match status" value="1"/>
</dbReference>
<dbReference type="OMA" id="NANWIAV"/>
<dbReference type="eggNOG" id="ENOG502SCT4">
    <property type="taxonomic scope" value="Eukaryota"/>
</dbReference>
<accession>K3W680</accession>
<feature type="region of interest" description="Disordered" evidence="2">
    <location>
        <begin position="277"/>
        <end position="319"/>
    </location>
</feature>
<dbReference type="PROSITE" id="PS50842">
    <property type="entry name" value="EXPANSIN_EG45"/>
    <property type="match status" value="1"/>
</dbReference>
<reference evidence="5" key="3">
    <citation type="submission" date="2015-02" db="UniProtKB">
        <authorList>
            <consortium name="EnsemblProtists"/>
        </authorList>
    </citation>
    <scope>IDENTIFICATION</scope>
    <source>
        <strain evidence="5">DAOM BR144</strain>
    </source>
</reference>
<dbReference type="HOGENOM" id="CLU_026963_4_2_1"/>
<dbReference type="CDD" id="cd22271">
    <property type="entry name" value="DPBB_EXP_N-like"/>
    <property type="match status" value="1"/>
</dbReference>
<evidence type="ECO:0000256" key="1">
    <source>
        <dbReference type="ARBA" id="ARBA00022729"/>
    </source>
</evidence>
<dbReference type="InParanoid" id="K3W680"/>
<dbReference type="InterPro" id="IPR036908">
    <property type="entry name" value="RlpA-like_sf"/>
</dbReference>
<feature type="compositionally biased region" description="Acidic residues" evidence="2">
    <location>
        <begin position="365"/>
        <end position="375"/>
    </location>
</feature>
<dbReference type="InterPro" id="IPR007112">
    <property type="entry name" value="Expansin/allergen_DPBB_dom"/>
</dbReference>
<evidence type="ECO:0000259" key="4">
    <source>
        <dbReference type="PROSITE" id="PS50842"/>
    </source>
</evidence>
<evidence type="ECO:0000256" key="2">
    <source>
        <dbReference type="SAM" id="MobiDB-lite"/>
    </source>
</evidence>
<dbReference type="InterPro" id="IPR051477">
    <property type="entry name" value="Expansin_CellWall"/>
</dbReference>
<feature type="compositionally biased region" description="Polar residues" evidence="2">
    <location>
        <begin position="297"/>
        <end position="319"/>
    </location>
</feature>
<keyword evidence="1 3" id="KW-0732">Signal</keyword>
<dbReference type="Proteomes" id="UP000019132">
    <property type="component" value="Unassembled WGS sequence"/>
</dbReference>
<dbReference type="SUPFAM" id="SSF49590">
    <property type="entry name" value="PHL pollen allergen"/>
    <property type="match status" value="1"/>
</dbReference>
<feature type="region of interest" description="Disordered" evidence="2">
    <location>
        <begin position="333"/>
        <end position="418"/>
    </location>
</feature>